<protein>
    <recommendedName>
        <fullName evidence="3">lysozyme</fullName>
        <ecNumber evidence="3">3.2.1.17</ecNumber>
    </recommendedName>
</protein>
<dbReference type="EnsemblMetazoa" id="MDOA005442-RA">
    <property type="protein sequence ID" value="MDOA005442-PA"/>
    <property type="gene ID" value="MDOA005442"/>
</dbReference>
<feature type="compositionally biased region" description="Low complexity" evidence="8">
    <location>
        <begin position="1242"/>
        <end position="1303"/>
    </location>
</feature>
<dbReference type="CDD" id="cd16899">
    <property type="entry name" value="LYZ_C_invert"/>
    <property type="match status" value="5"/>
</dbReference>
<dbReference type="GO" id="GO:0031640">
    <property type="term" value="P:killing of cells of another organism"/>
    <property type="evidence" value="ECO:0007669"/>
    <property type="project" value="UniProtKB-KW"/>
</dbReference>
<feature type="chain" id="PRO_5044560437" description="lysozyme" evidence="9">
    <location>
        <begin position="31"/>
        <end position="1649"/>
    </location>
</feature>
<keyword evidence="4" id="KW-0081">Bacteriolytic enzyme</keyword>
<feature type="domain" description="Glycosyl hydrolases family 22 (GH22)" evidence="10">
    <location>
        <begin position="346"/>
        <end position="364"/>
    </location>
</feature>
<gene>
    <name evidence="11" type="primary">101898961</name>
</gene>
<feature type="compositionally biased region" description="Polar residues" evidence="8">
    <location>
        <begin position="1221"/>
        <end position="1236"/>
    </location>
</feature>
<dbReference type="PROSITE" id="PS51348">
    <property type="entry name" value="GLYCOSYL_HYDROL_F22_2"/>
    <property type="match status" value="5"/>
</dbReference>
<feature type="domain" description="Glycosyl hydrolases family 22 (GH22)" evidence="10">
    <location>
        <begin position="502"/>
        <end position="520"/>
    </location>
</feature>
<feature type="signal peptide" evidence="9">
    <location>
        <begin position="1"/>
        <end position="30"/>
    </location>
</feature>
<feature type="region of interest" description="Disordered" evidence="8">
    <location>
        <begin position="231"/>
        <end position="252"/>
    </location>
</feature>
<feature type="compositionally biased region" description="Polar residues" evidence="8">
    <location>
        <begin position="1466"/>
        <end position="1479"/>
    </location>
</feature>
<evidence type="ECO:0000256" key="1">
    <source>
        <dbReference type="ARBA" id="ARBA00000632"/>
    </source>
</evidence>
<evidence type="ECO:0000256" key="7">
    <source>
        <dbReference type="RuleBase" id="RU004440"/>
    </source>
</evidence>
<dbReference type="Gene3D" id="1.10.530.10">
    <property type="match status" value="5"/>
</dbReference>
<dbReference type="VEuPathDB" id="VectorBase:MDOA005442"/>
<evidence type="ECO:0000256" key="5">
    <source>
        <dbReference type="ARBA" id="ARBA00023157"/>
    </source>
</evidence>
<evidence type="ECO:0000256" key="2">
    <source>
        <dbReference type="ARBA" id="ARBA00010859"/>
    </source>
</evidence>
<dbReference type="PANTHER" id="PTHR11407">
    <property type="entry name" value="LYSOZYME C"/>
    <property type="match status" value="1"/>
</dbReference>
<feature type="region of interest" description="Disordered" evidence="8">
    <location>
        <begin position="926"/>
        <end position="966"/>
    </location>
</feature>
<feature type="region of interest" description="Disordered" evidence="8">
    <location>
        <begin position="1368"/>
        <end position="1580"/>
    </location>
</feature>
<reference evidence="11" key="1">
    <citation type="submission" date="2020-05" db="UniProtKB">
        <authorList>
            <consortium name="EnsemblMetazoa"/>
        </authorList>
    </citation>
    <scope>IDENTIFICATION</scope>
    <source>
        <strain evidence="11">Aabys</strain>
    </source>
</reference>
<evidence type="ECO:0000256" key="4">
    <source>
        <dbReference type="ARBA" id="ARBA00022638"/>
    </source>
</evidence>
<feature type="compositionally biased region" description="Low complexity" evidence="8">
    <location>
        <begin position="1314"/>
        <end position="1326"/>
    </location>
</feature>
<evidence type="ECO:0000256" key="8">
    <source>
        <dbReference type="SAM" id="MobiDB-lite"/>
    </source>
</evidence>
<feature type="compositionally biased region" description="Polar residues" evidence="8">
    <location>
        <begin position="1330"/>
        <end position="1339"/>
    </location>
</feature>
<comment type="catalytic activity">
    <reaction evidence="1">
        <text>Hydrolysis of (1-&gt;4)-beta-linkages between N-acetylmuramic acid and N-acetyl-D-glucosamine residues in a peptidoglycan and between N-acetyl-D-glucosamine residues in chitodextrins.</text>
        <dbReference type="EC" id="3.2.1.17"/>
    </reaction>
</comment>
<sequence length="1649" mass="184213">MLIQRHTRQCSARLFVLLCVVSFGASPVWAKIYDRCELARELHHVHRVPLEQIATWVCIAQRESLFNTAAVGRLNSDGSADHGLFQISDLYWCSHSYRGEKACGLMCNELLDNDISNDVRCIKSIYEEHTRLSGDGFNAWTTYQPFCRSQDYKQVAACFANQPPKSYPQTGPNSVQDSAKVSKKYHSNPFLLSVHGQKASASAPSTQYSIGPNYQHNPFLNKIKPQAGGYHYEGSGSGKQYHAQKPQSQSTATLTRYNDIQRNVNSGRGKQQGKVYTRCSLAQELYSKHRFPLQDIATWVCIAEHQSSLDTRAVGRNNGDGSVNYGLFQISDRYWCSDVAPQEKACKMACQKLMDDDLTDDVACVRTIYDEHTRISGDGFNAWVVYSTRCQNQNIEHIRQCFDSKVLDRANTLAVPSASGSQAVSVNKGKIYNKCELAQELYHKHQMPMDQIPTWVCIAQHESSLNTAAVGRLNTDGSADHGLFQISDLYWCSHDKYGGKACNIPCDRLLDSDISDDVRCIKIIHEEHTRISGDGFNAWTVYKPHCRNQGLDRVKQCFSEKELKESVTKSVTSTSTSNALIPHSSGSTKKGKIYNKCELAQELYHKHKMPMDQIPTWVCIAQHESSFNTAADGRLNTDGSADHGLFQISDLYWCSHDQYGGKACNIPCDRLLDSDISDDVRCIKIIHEEHARISGDGFNAWTVYKPHCRNQGLDRVKQCFSEKELKESPTKSGSSFGSNSNALIPQTSVASKKGKIYKKCELAQELYHKHKMPMEQIPTWVCIAQHESSFNTAAVGRLNADGSADHGLFQISDLYWCSHDQYGGKACNIPCNKLLDSDITDDVRCIKIIHEEHTQLSGDGFNAWTVYKPHCRNRKMDEIRSCFSNNEIELYESTRVVTKYQATTQNVGTKQPGDYKHNPFLSKIPIAPKPLTSHETYKPQQDTKKDSSPSIIPSPDNYKHNPFLSGAIKVSSPSQHFEQIQSSEKVQYVSKGETETATNYKNNPFLSGAIKTSQVTQSSTSKPSQQSYSQNPFLAAAARPQATSPISSEKVPSKYVDSNNFRPKPDTSHSFGEEIRKEQSMQKPFQQPSKYVDSNNFRNKTGSVGPTTTTAKTPTTTKPLITTTTPSTTTTRKSTTTTSRPTTKKTTTTRKPTTTTSRSTQKTTTRPTTQRTTKPTTTWSWATTTTKKPTTKPLTTTTRKPQTTTTKKPITTTTTKSSTSWNWSSGQWKASSTTSKPIKAVSTTKSSKTTTTTKKPSTAKTTSWNTTKSTTKPSTTSWTTTKTTKKPSTTRTTQPSTTRKPTTASWNWNSGQYKSSTSKPSTTSTKRPGHTTTKATTSWNWNNVQAKKTTKATTSWIWNSTTAKPVTTTKTTTGWNWDKSKESAQSSKISNSWNSSDKKGSQLNAAIKAVTTTTKRPNSTTKKAETFSKQSQTTTTTKRPATTTSWKSSSSTTSTKKPTTTTTKSWQNGNNYNWQHQTFSTTKSSLSSKTTTKRPTNQWNWQQPTKYANATTTRKPTTSNPPISNNKQQQTTWQNGNTKTTRKPQTNNWQSTTTASWQHSKSLATTAKPQGNKNDPFSDPFFERIKQKITTSTFKSPSHLTATVPQHIKESKLYQDFKNITNNSNKPIVSYNFQATAGSVANTTKKRWQ</sequence>
<dbReference type="OrthoDB" id="17373at2759"/>
<keyword evidence="9" id="KW-0732">Signal</keyword>
<dbReference type="GO" id="GO:0042742">
    <property type="term" value="P:defense response to bacterium"/>
    <property type="evidence" value="ECO:0007669"/>
    <property type="project" value="UniProtKB-KW"/>
</dbReference>
<feature type="compositionally biased region" description="Polar residues" evidence="8">
    <location>
        <begin position="1081"/>
        <end position="1105"/>
    </location>
</feature>
<keyword evidence="4" id="KW-0929">Antimicrobial</keyword>
<feature type="domain" description="Glycosyl hydrolases family 22 (GH22)" evidence="10">
    <location>
        <begin position="103"/>
        <end position="121"/>
    </location>
</feature>
<dbReference type="Pfam" id="PF00062">
    <property type="entry name" value="Lys"/>
    <property type="match status" value="5"/>
</dbReference>
<feature type="compositionally biased region" description="Polar residues" evidence="8">
    <location>
        <begin position="1304"/>
        <end position="1313"/>
    </location>
</feature>
<organism evidence="11">
    <name type="scientific">Musca domestica</name>
    <name type="common">House fly</name>
    <dbReference type="NCBI Taxonomy" id="7370"/>
    <lineage>
        <taxon>Eukaryota</taxon>
        <taxon>Metazoa</taxon>
        <taxon>Ecdysozoa</taxon>
        <taxon>Arthropoda</taxon>
        <taxon>Hexapoda</taxon>
        <taxon>Insecta</taxon>
        <taxon>Pterygota</taxon>
        <taxon>Neoptera</taxon>
        <taxon>Endopterygota</taxon>
        <taxon>Diptera</taxon>
        <taxon>Brachycera</taxon>
        <taxon>Muscomorpha</taxon>
        <taxon>Muscoidea</taxon>
        <taxon>Muscidae</taxon>
        <taxon>Musca</taxon>
    </lineage>
</organism>
<evidence type="ECO:0000259" key="10">
    <source>
        <dbReference type="PROSITE" id="PS00128"/>
    </source>
</evidence>
<evidence type="ECO:0000256" key="9">
    <source>
        <dbReference type="SAM" id="SignalP"/>
    </source>
</evidence>
<dbReference type="eggNOG" id="ENOG502S1S1">
    <property type="taxonomic scope" value="Eukaryota"/>
</dbReference>
<dbReference type="PRINTS" id="PR00135">
    <property type="entry name" value="LYZLACT"/>
</dbReference>
<feature type="compositionally biased region" description="Low complexity" evidence="8">
    <location>
        <begin position="1106"/>
        <end position="1220"/>
    </location>
</feature>
<dbReference type="RefSeq" id="XP_005186678.2">
    <property type="nucleotide sequence ID" value="XM_005186621.4"/>
</dbReference>
<feature type="compositionally biased region" description="Low complexity" evidence="8">
    <location>
        <begin position="1433"/>
        <end position="1465"/>
    </location>
</feature>
<name>A0A1I8MJ59_MUSDO</name>
<dbReference type="InterPro" id="IPR001916">
    <property type="entry name" value="Glyco_hydro_22"/>
</dbReference>
<dbReference type="FunFam" id="1.10.530.10:FF:000001">
    <property type="entry name" value="Lysozyme C"/>
    <property type="match status" value="2"/>
</dbReference>
<keyword evidence="5" id="KW-1015">Disulfide bond</keyword>
<evidence type="ECO:0000313" key="11">
    <source>
        <dbReference type="EnsemblMetazoa" id="MDOA005442-PA"/>
    </source>
</evidence>
<accession>A0A1I8MJ59</accession>
<dbReference type="InterPro" id="IPR023346">
    <property type="entry name" value="Lysozyme-like_dom_sf"/>
</dbReference>
<dbReference type="VEuPathDB" id="VectorBase:MDOMA2_009564"/>
<evidence type="ECO:0000256" key="3">
    <source>
        <dbReference type="ARBA" id="ARBA00012732"/>
    </source>
</evidence>
<dbReference type="GO" id="GO:0003796">
    <property type="term" value="F:lysozyme activity"/>
    <property type="evidence" value="ECO:0007669"/>
    <property type="project" value="UniProtKB-EC"/>
</dbReference>
<dbReference type="FunFam" id="1.10.530.10:FF:000016">
    <property type="entry name" value="Uncharacterized protein, isoform B"/>
    <property type="match status" value="3"/>
</dbReference>
<evidence type="ECO:0000256" key="6">
    <source>
        <dbReference type="ARBA" id="ARBA00023295"/>
    </source>
</evidence>
<comment type="similarity">
    <text evidence="2 7">Belongs to the glycosyl hydrolase 22 family.</text>
</comment>
<feature type="compositionally biased region" description="Low complexity" evidence="8">
    <location>
        <begin position="1480"/>
        <end position="1490"/>
    </location>
</feature>
<feature type="region of interest" description="Disordered" evidence="8">
    <location>
        <begin position="1037"/>
        <end position="1339"/>
    </location>
</feature>
<feature type="compositionally biased region" description="Low complexity" evidence="8">
    <location>
        <begin position="1411"/>
        <end position="1421"/>
    </location>
</feature>
<feature type="compositionally biased region" description="Low complexity" evidence="8">
    <location>
        <begin position="1383"/>
        <end position="1395"/>
    </location>
</feature>
<feature type="compositionally biased region" description="Basic and acidic residues" evidence="8">
    <location>
        <begin position="935"/>
        <end position="947"/>
    </location>
</feature>
<dbReference type="KEGG" id="mde:101898961"/>
<dbReference type="InterPro" id="IPR019799">
    <property type="entry name" value="Glyco_hydro_22_CS"/>
</dbReference>
<feature type="domain" description="Glycosyl hydrolases family 22 (GH22)" evidence="10">
    <location>
        <begin position="664"/>
        <end position="682"/>
    </location>
</feature>
<keyword evidence="6" id="KW-0326">Glycosidase</keyword>
<dbReference type="SMART" id="SM00263">
    <property type="entry name" value="LYZ1"/>
    <property type="match status" value="5"/>
</dbReference>
<feature type="compositionally biased region" description="Polar residues" evidence="8">
    <location>
        <begin position="1494"/>
        <end position="1575"/>
    </location>
</feature>
<dbReference type="EC" id="3.2.1.17" evidence="3"/>
<proteinExistence type="inferred from homology"/>
<dbReference type="PANTHER" id="PTHR11407:SF63">
    <property type="entry name" value="LYSOZYME C"/>
    <property type="match status" value="1"/>
</dbReference>
<dbReference type="PROSITE" id="PS00128">
    <property type="entry name" value="GLYCOSYL_HYDROL_F22_1"/>
    <property type="match status" value="5"/>
</dbReference>
<feature type="compositionally biased region" description="Basic and acidic residues" evidence="8">
    <location>
        <begin position="1063"/>
        <end position="1080"/>
    </location>
</feature>
<dbReference type="SUPFAM" id="SSF53955">
    <property type="entry name" value="Lysozyme-like"/>
    <property type="match status" value="5"/>
</dbReference>
<feature type="domain" description="Glycosyl hydrolases family 22 (GH22)" evidence="10">
    <location>
        <begin position="827"/>
        <end position="845"/>
    </location>
</feature>
<keyword evidence="6" id="KW-0378">Hydrolase</keyword>